<comment type="caution">
    <text evidence="2">The sequence shown here is derived from an EMBL/GenBank/DDBJ whole genome shotgun (WGS) entry which is preliminary data.</text>
</comment>
<dbReference type="Proteomes" id="UP000663801">
    <property type="component" value="Unassembled WGS sequence"/>
</dbReference>
<name>A0A939C613_9ACTN</name>
<dbReference type="AlphaFoldDB" id="A0A939C613"/>
<dbReference type="EMBL" id="JAERWL010000008">
    <property type="protein sequence ID" value="MBM9476747.1"/>
    <property type="molecule type" value="Genomic_DNA"/>
</dbReference>
<organism evidence="2 3">
    <name type="scientific">Nakamurella flavida</name>
    <dbReference type="NCBI Taxonomy" id="363630"/>
    <lineage>
        <taxon>Bacteria</taxon>
        <taxon>Bacillati</taxon>
        <taxon>Actinomycetota</taxon>
        <taxon>Actinomycetes</taxon>
        <taxon>Nakamurellales</taxon>
        <taxon>Nakamurellaceae</taxon>
        <taxon>Nakamurella</taxon>
    </lineage>
</organism>
<proteinExistence type="predicted"/>
<evidence type="ECO:0000313" key="3">
    <source>
        <dbReference type="Proteomes" id="UP000663801"/>
    </source>
</evidence>
<reference evidence="2" key="1">
    <citation type="submission" date="2021-01" db="EMBL/GenBank/DDBJ databases">
        <title>KCTC 19127 draft genome.</title>
        <authorList>
            <person name="An D."/>
        </authorList>
    </citation>
    <scope>NUCLEOTIDE SEQUENCE</scope>
    <source>
        <strain evidence="2">KCTC 19127</strain>
    </source>
</reference>
<dbReference type="RefSeq" id="WP_205256854.1">
    <property type="nucleotide sequence ID" value="NZ_BAAAPV010000004.1"/>
</dbReference>
<keyword evidence="3" id="KW-1185">Reference proteome</keyword>
<protein>
    <submittedName>
        <fullName evidence="2">Uncharacterized protein</fullName>
    </submittedName>
</protein>
<accession>A0A939C613</accession>
<evidence type="ECO:0000313" key="2">
    <source>
        <dbReference type="EMBL" id="MBM9476747.1"/>
    </source>
</evidence>
<sequence length="76" mass="8230">MLRPITMSHHTSHSPSVHPSTHKAGDITDLIAGYQVWSDTGSIELDSRTQAPAATTTFCAFTVSYMFSRATVEDGC</sequence>
<feature type="region of interest" description="Disordered" evidence="1">
    <location>
        <begin position="1"/>
        <end position="24"/>
    </location>
</feature>
<gene>
    <name evidence="2" type="ORF">JL107_09850</name>
</gene>
<evidence type="ECO:0000256" key="1">
    <source>
        <dbReference type="SAM" id="MobiDB-lite"/>
    </source>
</evidence>